<gene>
    <name evidence="1" type="ORF">AVDCRST_MAG46-621</name>
</gene>
<dbReference type="EMBL" id="CADCUD010000050">
    <property type="protein sequence ID" value="CAA9317764.1"/>
    <property type="molecule type" value="Genomic_DNA"/>
</dbReference>
<organism evidence="1">
    <name type="scientific">uncultured Nocardioidaceae bacterium</name>
    <dbReference type="NCBI Taxonomy" id="253824"/>
    <lineage>
        <taxon>Bacteria</taxon>
        <taxon>Bacillati</taxon>
        <taxon>Actinomycetota</taxon>
        <taxon>Actinomycetes</taxon>
        <taxon>Propionibacteriales</taxon>
        <taxon>Nocardioidaceae</taxon>
        <taxon>environmental samples</taxon>
    </lineage>
</organism>
<sequence>MRLADLAAALVSVVTGEGVDDRMHRVIAHEWEALIESDAAPGWTMAG</sequence>
<protein>
    <submittedName>
        <fullName evidence="1">Uncharacterized protein</fullName>
    </submittedName>
</protein>
<accession>A0A6J4KXN4</accession>
<name>A0A6J4KXN4_9ACTN</name>
<evidence type="ECO:0000313" key="1">
    <source>
        <dbReference type="EMBL" id="CAA9317764.1"/>
    </source>
</evidence>
<proteinExistence type="predicted"/>
<dbReference type="AlphaFoldDB" id="A0A6J4KXN4"/>
<reference evidence="1" key="1">
    <citation type="submission" date="2020-02" db="EMBL/GenBank/DDBJ databases">
        <authorList>
            <person name="Meier V. D."/>
        </authorList>
    </citation>
    <scope>NUCLEOTIDE SEQUENCE</scope>
    <source>
        <strain evidence="1">AVDCRST_MAG46</strain>
    </source>
</reference>